<organism evidence="1 2">
    <name type="scientific">Dreissena polymorpha</name>
    <name type="common">Zebra mussel</name>
    <name type="synonym">Mytilus polymorpha</name>
    <dbReference type="NCBI Taxonomy" id="45954"/>
    <lineage>
        <taxon>Eukaryota</taxon>
        <taxon>Metazoa</taxon>
        <taxon>Spiralia</taxon>
        <taxon>Lophotrochozoa</taxon>
        <taxon>Mollusca</taxon>
        <taxon>Bivalvia</taxon>
        <taxon>Autobranchia</taxon>
        <taxon>Heteroconchia</taxon>
        <taxon>Euheterodonta</taxon>
        <taxon>Imparidentia</taxon>
        <taxon>Neoheterodontei</taxon>
        <taxon>Myida</taxon>
        <taxon>Dreissenoidea</taxon>
        <taxon>Dreissenidae</taxon>
        <taxon>Dreissena</taxon>
    </lineage>
</organism>
<evidence type="ECO:0000313" key="2">
    <source>
        <dbReference type="Proteomes" id="UP000828390"/>
    </source>
</evidence>
<proteinExistence type="predicted"/>
<accession>A0A9D4GCU1</accession>
<evidence type="ECO:0000313" key="1">
    <source>
        <dbReference type="EMBL" id="KAH3814523.1"/>
    </source>
</evidence>
<gene>
    <name evidence="1" type="ORF">DPMN_143025</name>
</gene>
<reference evidence="1" key="2">
    <citation type="submission" date="2020-11" db="EMBL/GenBank/DDBJ databases">
        <authorList>
            <person name="McCartney M.A."/>
            <person name="Auch B."/>
            <person name="Kono T."/>
            <person name="Mallez S."/>
            <person name="Becker A."/>
            <person name="Gohl D.M."/>
            <person name="Silverstein K.A.T."/>
            <person name="Koren S."/>
            <person name="Bechman K.B."/>
            <person name="Herman A."/>
            <person name="Abrahante J.E."/>
            <person name="Garbe J."/>
        </authorList>
    </citation>
    <scope>NUCLEOTIDE SEQUENCE</scope>
    <source>
        <strain evidence="1">Duluth1</strain>
        <tissue evidence="1">Whole animal</tissue>
    </source>
</reference>
<dbReference type="Proteomes" id="UP000828390">
    <property type="component" value="Unassembled WGS sequence"/>
</dbReference>
<reference evidence="1" key="1">
    <citation type="journal article" date="2019" name="bioRxiv">
        <title>The Genome of the Zebra Mussel, Dreissena polymorpha: A Resource for Invasive Species Research.</title>
        <authorList>
            <person name="McCartney M.A."/>
            <person name="Auch B."/>
            <person name="Kono T."/>
            <person name="Mallez S."/>
            <person name="Zhang Y."/>
            <person name="Obille A."/>
            <person name="Becker A."/>
            <person name="Abrahante J.E."/>
            <person name="Garbe J."/>
            <person name="Badalamenti J.P."/>
            <person name="Herman A."/>
            <person name="Mangelson H."/>
            <person name="Liachko I."/>
            <person name="Sullivan S."/>
            <person name="Sone E.D."/>
            <person name="Koren S."/>
            <person name="Silverstein K.A.T."/>
            <person name="Beckman K.B."/>
            <person name="Gohl D.M."/>
        </authorList>
    </citation>
    <scope>NUCLEOTIDE SEQUENCE</scope>
    <source>
        <strain evidence="1">Duluth1</strain>
        <tissue evidence="1">Whole animal</tissue>
    </source>
</reference>
<name>A0A9D4GCU1_DREPO</name>
<sequence length="58" mass="6780">MPDIKPVDGNTYICLQDNRYLRCSETVTTLSQILEKEVEHVYAKTEKQDAEDTKEYLI</sequence>
<keyword evidence="2" id="KW-1185">Reference proteome</keyword>
<comment type="caution">
    <text evidence="1">The sequence shown here is derived from an EMBL/GenBank/DDBJ whole genome shotgun (WGS) entry which is preliminary data.</text>
</comment>
<protein>
    <submittedName>
        <fullName evidence="1">Uncharacterized protein</fullName>
    </submittedName>
</protein>
<dbReference type="AlphaFoldDB" id="A0A9D4GCU1"/>
<dbReference type="EMBL" id="JAIWYP010000006">
    <property type="protein sequence ID" value="KAH3814523.1"/>
    <property type="molecule type" value="Genomic_DNA"/>
</dbReference>
<feature type="non-terminal residue" evidence="1">
    <location>
        <position position="58"/>
    </location>
</feature>